<dbReference type="Gene3D" id="3.40.309.10">
    <property type="entry name" value="Aldehyde Dehydrogenase, Chain A, domain 2"/>
    <property type="match status" value="1"/>
</dbReference>
<dbReference type="PROSITE" id="PS00687">
    <property type="entry name" value="ALDEHYDE_DEHYDR_GLU"/>
    <property type="match status" value="1"/>
</dbReference>
<dbReference type="Pfam" id="PF00171">
    <property type="entry name" value="Aldedh"/>
    <property type="match status" value="1"/>
</dbReference>
<feature type="region of interest" description="Disordered" evidence="6">
    <location>
        <begin position="514"/>
        <end position="551"/>
    </location>
</feature>
<evidence type="ECO:0000256" key="4">
    <source>
        <dbReference type="PROSITE-ProRule" id="PRU10007"/>
    </source>
</evidence>
<evidence type="ECO:0000256" key="6">
    <source>
        <dbReference type="SAM" id="MobiDB-lite"/>
    </source>
</evidence>
<dbReference type="InterPro" id="IPR029510">
    <property type="entry name" value="Ald_DH_CS_GLU"/>
</dbReference>
<dbReference type="PANTHER" id="PTHR11699">
    <property type="entry name" value="ALDEHYDE DEHYDROGENASE-RELATED"/>
    <property type="match status" value="1"/>
</dbReference>
<dbReference type="InterPro" id="IPR016160">
    <property type="entry name" value="Ald_DH_CS_CYS"/>
</dbReference>
<evidence type="ECO:0000256" key="5">
    <source>
        <dbReference type="RuleBase" id="RU003345"/>
    </source>
</evidence>
<evidence type="ECO:0000256" key="3">
    <source>
        <dbReference type="PROSITE-ProRule" id="PRU00339"/>
    </source>
</evidence>
<dbReference type="FunFam" id="3.40.605.10:FF:000026">
    <property type="entry name" value="Aldehyde dehydrogenase, putative"/>
    <property type="match status" value="1"/>
</dbReference>
<organism evidence="8 9">
    <name type="scientific">Trichogramma brassicae</name>
    <dbReference type="NCBI Taxonomy" id="86971"/>
    <lineage>
        <taxon>Eukaryota</taxon>
        <taxon>Metazoa</taxon>
        <taxon>Ecdysozoa</taxon>
        <taxon>Arthropoda</taxon>
        <taxon>Hexapoda</taxon>
        <taxon>Insecta</taxon>
        <taxon>Pterygota</taxon>
        <taxon>Neoptera</taxon>
        <taxon>Endopterygota</taxon>
        <taxon>Hymenoptera</taxon>
        <taxon>Apocrita</taxon>
        <taxon>Proctotrupomorpha</taxon>
        <taxon>Chalcidoidea</taxon>
        <taxon>Trichogrammatidae</taxon>
        <taxon>Trichogramma</taxon>
    </lineage>
</organism>
<dbReference type="FunFam" id="3.40.309.10:FF:000001">
    <property type="entry name" value="Mitochondrial aldehyde dehydrogenase 2"/>
    <property type="match status" value="1"/>
</dbReference>
<dbReference type="InterPro" id="IPR019734">
    <property type="entry name" value="TPR_rpt"/>
</dbReference>
<reference evidence="8 9" key="1">
    <citation type="submission" date="2020-02" db="EMBL/GenBank/DDBJ databases">
        <authorList>
            <person name="Ferguson B K."/>
        </authorList>
    </citation>
    <scope>NUCLEOTIDE SEQUENCE [LARGE SCALE GENOMIC DNA]</scope>
</reference>
<evidence type="ECO:0000256" key="2">
    <source>
        <dbReference type="ARBA" id="ARBA00023002"/>
    </source>
</evidence>
<dbReference type="AlphaFoldDB" id="A0A6H5IZ48"/>
<dbReference type="PROSITE" id="PS50005">
    <property type="entry name" value="TPR"/>
    <property type="match status" value="1"/>
</dbReference>
<keyword evidence="2 5" id="KW-0560">Oxidoreductase</keyword>
<dbReference type="SUPFAM" id="SSF48452">
    <property type="entry name" value="TPR-like"/>
    <property type="match status" value="2"/>
</dbReference>
<dbReference type="Pfam" id="PF13424">
    <property type="entry name" value="TPR_12"/>
    <property type="match status" value="1"/>
</dbReference>
<dbReference type="Gene3D" id="1.25.40.10">
    <property type="entry name" value="Tetratricopeptide repeat domain"/>
    <property type="match status" value="2"/>
</dbReference>
<feature type="domain" description="Aldehyde dehydrogenase" evidence="7">
    <location>
        <begin position="562"/>
        <end position="867"/>
    </location>
</feature>
<feature type="active site" evidence="4">
    <location>
        <position position="644"/>
    </location>
</feature>
<name>A0A6H5IZ48_9HYME</name>
<evidence type="ECO:0000313" key="9">
    <source>
        <dbReference type="Proteomes" id="UP000479190"/>
    </source>
</evidence>
<dbReference type="InterPro" id="IPR016163">
    <property type="entry name" value="Ald_DH_C"/>
</dbReference>
<evidence type="ECO:0000313" key="8">
    <source>
        <dbReference type="EMBL" id="CAB0041931.1"/>
    </source>
</evidence>
<dbReference type="EMBL" id="CADCXV010001139">
    <property type="protein sequence ID" value="CAB0041931.1"/>
    <property type="molecule type" value="Genomic_DNA"/>
</dbReference>
<dbReference type="GO" id="GO:0016620">
    <property type="term" value="F:oxidoreductase activity, acting on the aldehyde or oxo group of donors, NAD or NADP as acceptor"/>
    <property type="evidence" value="ECO:0007669"/>
    <property type="project" value="InterPro"/>
</dbReference>
<dbReference type="Proteomes" id="UP000479190">
    <property type="component" value="Unassembled WGS sequence"/>
</dbReference>
<keyword evidence="3" id="KW-0802">TPR repeat</keyword>
<dbReference type="Gene3D" id="3.40.605.10">
    <property type="entry name" value="Aldehyde Dehydrogenase, Chain A, domain 1"/>
    <property type="match status" value="1"/>
</dbReference>
<feature type="region of interest" description="Disordered" evidence="6">
    <location>
        <begin position="73"/>
        <end position="98"/>
    </location>
</feature>
<protein>
    <recommendedName>
        <fullName evidence="7">Aldehyde dehydrogenase domain-containing protein</fullName>
    </recommendedName>
</protein>
<proteinExistence type="inferred from homology"/>
<dbReference type="OrthoDB" id="1926212at2759"/>
<evidence type="ECO:0000259" key="7">
    <source>
        <dbReference type="Pfam" id="PF00171"/>
    </source>
</evidence>
<dbReference type="InterPro" id="IPR015590">
    <property type="entry name" value="Aldehyde_DH_dom"/>
</dbReference>
<gene>
    <name evidence="8" type="ORF">TBRA_LOCUS13575</name>
</gene>
<feature type="compositionally biased region" description="Polar residues" evidence="6">
    <location>
        <begin position="514"/>
        <end position="543"/>
    </location>
</feature>
<evidence type="ECO:0000256" key="1">
    <source>
        <dbReference type="ARBA" id="ARBA00009986"/>
    </source>
</evidence>
<accession>A0A6H5IZ48</accession>
<dbReference type="InterPro" id="IPR011990">
    <property type="entry name" value="TPR-like_helical_dom_sf"/>
</dbReference>
<dbReference type="InterPro" id="IPR016161">
    <property type="entry name" value="Ald_DH/histidinol_DH"/>
</dbReference>
<dbReference type="InterPro" id="IPR016162">
    <property type="entry name" value="Ald_DH_N"/>
</dbReference>
<dbReference type="SMART" id="SM00028">
    <property type="entry name" value="TPR"/>
    <property type="match status" value="3"/>
</dbReference>
<feature type="repeat" description="TPR" evidence="3">
    <location>
        <begin position="227"/>
        <end position="260"/>
    </location>
</feature>
<comment type="similarity">
    <text evidence="1 5">Belongs to the aldehyde dehydrogenase family.</text>
</comment>
<keyword evidence="9" id="KW-1185">Reference proteome</keyword>
<sequence>MAALMDSNRTYAGYNDYSTSDVSQEDYFREVRRSSYGPRLVYQRSGTAGRPGTGLLRPMTAVRGAGYSSAARQSFDPLNMSSASRHHPLDAEKEETPEDKIKQAERRIMTLIEESARAACEKNYKVALERAREASSRERALIRLQEQAGLSDSHNIDLTFAYSNSELYTEAIATYQAITRNRNFSNSARLKVNIGNVYAKMAQPSQAVKMYRMALDQTTTAQKHLRIKIMHNIGMLFVQMGRLEEAANSFEWVMREKPDLKAGMHAILCHFALSHEDQMKKVFLELLDVPLHIEHDDKYSINTDDIAANILNEVVKNDDLSKLERELKANAEKTILNAANLIAPVIEDTLAGGFAWCVDAIKSSSYAPLAANLEINKAMVFLHNREVRMAIDALKVFDNQDTKINSSASTVLSFIHFLVRIEIVLHVDLSRLTLLTSNSNKTYHSLQRGEYNQAETYSDAAKNADGYNIAAYVNLAACSIMKNRLDTAKEYLLSALENDPTHVQALYNLDSRLSNSDASSRDGSGLSTRTSPRTHGDSVQNGIGSAHNHRLLRTDSDYTNTSGNCVILKPAEQTPLTALYIAQLTKEAGFPPGVVNVVPGFGDAGAALVHHPHVDKVAFTGSTEVGKLVQKGAAESNLKRTTLELGGKSPNIIFSDSDINEAVETAHFGLFFNMGQCCCAGSRTYVESSIYDEFVERSAARAKARTVGNPFDMNIESGPQIDEEQMNKILGMVEKGKSEGAKLVQGGSRVGEKGYFIAPTVFADVKDNMTIATDEIFGPVQQILKFDKVSEVIERANKTDYGLAAAVFTKDIDKANYIVQGLRAGTVWVNTYNALATQVPFGGYKMSGMGRELGEYGLEAYTEVKSVITKVPEKIVR</sequence>
<dbReference type="PROSITE" id="PS00070">
    <property type="entry name" value="ALDEHYDE_DEHYDR_CYS"/>
    <property type="match status" value="1"/>
</dbReference>
<dbReference type="SUPFAM" id="SSF53720">
    <property type="entry name" value="ALDH-like"/>
    <property type="match status" value="1"/>
</dbReference>